<evidence type="ECO:0000313" key="1">
    <source>
        <dbReference type="EMBL" id="BAW19168.1"/>
    </source>
</evidence>
<dbReference type="KEGG" id="vg:40074589"/>
<dbReference type="EMBL" id="AP017924">
    <property type="protein sequence ID" value="BAW19168.1"/>
    <property type="molecule type" value="Genomic_DNA"/>
</dbReference>
<dbReference type="Proteomes" id="UP000222831">
    <property type="component" value="Segment"/>
</dbReference>
<organism evidence="1 2">
    <name type="scientific">Ralstonia phage RP12</name>
    <dbReference type="NCBI Taxonomy" id="1923889"/>
    <lineage>
        <taxon>Viruses</taxon>
        <taxon>Duplodnaviria</taxon>
        <taxon>Heunggongvirae</taxon>
        <taxon>Uroviricota</taxon>
        <taxon>Caudoviricetes</taxon>
        <taxon>Chimalliviridae</taxon>
        <taxon>Ripduovirus</taxon>
        <taxon>Ripduovirus RP12</taxon>
    </lineage>
</organism>
<dbReference type="RefSeq" id="YP_009598887.1">
    <property type="nucleotide sequence ID" value="NC_041911.1"/>
</dbReference>
<reference evidence="1 2" key="1">
    <citation type="submission" date="2016-12" db="EMBL/GenBank/DDBJ databases">
        <title>Characterization of two jumbo phages RP12 and RP31 infecting the phytopathogen Ralstonia solanacearum.</title>
        <authorList>
            <person name="Kawasaki T."/>
            <person name="Yoshikawa G."/>
            <person name="Ogata H."/>
            <person name="Yamada T."/>
        </authorList>
    </citation>
    <scope>NUCLEOTIDE SEQUENCE [LARGE SCALE GENOMIC DNA]</scope>
    <source>
        <strain evidence="1 2">RP12</strain>
    </source>
</reference>
<sequence length="47" mass="4706">MKASIIGGVLMLAILGGLYFATNQSQAPVEAAPAAAEPAAQDSGYKL</sequence>
<dbReference type="GeneID" id="40074589"/>
<evidence type="ECO:0000313" key="2">
    <source>
        <dbReference type="Proteomes" id="UP000222831"/>
    </source>
</evidence>
<accession>A0A1L7N113</accession>
<protein>
    <submittedName>
        <fullName evidence="1">Uncharacterized protein</fullName>
    </submittedName>
</protein>
<name>A0A1L7N113_9CAUD</name>
<keyword evidence="2" id="KW-1185">Reference proteome</keyword>
<proteinExistence type="predicted"/>